<keyword evidence="2" id="KW-0678">Repressor</keyword>
<dbReference type="Proteomes" id="UP000264719">
    <property type="component" value="Unassembled WGS sequence"/>
</dbReference>
<feature type="binding site" evidence="7">
    <location>
        <position position="114"/>
    </location>
    <ligand>
        <name>Zn(2+)</name>
        <dbReference type="ChEBI" id="CHEBI:29105"/>
    </ligand>
</feature>
<keyword evidence="6" id="KW-0804">Transcription</keyword>
<feature type="binding site" evidence="7">
    <location>
        <position position="111"/>
    </location>
    <ligand>
        <name>Zn(2+)</name>
        <dbReference type="ChEBI" id="CHEBI:29105"/>
    </ligand>
</feature>
<sequence length="164" mass="17789">MSRLAFDAHDHHSCIADTLDAAEARCAKSGLQFTPVRRRALEILATEHRAMGAYDLLDHLRAEGLGSQPPVAYRALDFLVKHGFAHKIERLNAFVACCHPDTDHSPAFLICRHCDAVAEIRARDARGLLADTASEAGFTVDRAVIEAEGTCPNCQEGTEAQAPA</sequence>
<proteinExistence type="inferred from homology"/>
<keyword evidence="7" id="KW-0479">Metal-binding</keyword>
<comment type="caution">
    <text evidence="8">The sequence shown here is derived from an EMBL/GenBank/DDBJ whole genome shotgun (WGS) entry which is preliminary data.</text>
</comment>
<dbReference type="PANTHER" id="PTHR33202">
    <property type="entry name" value="ZINC UPTAKE REGULATION PROTEIN"/>
    <property type="match status" value="1"/>
</dbReference>
<dbReference type="SUPFAM" id="SSF46785">
    <property type="entry name" value="Winged helix' DNA-binding domain"/>
    <property type="match status" value="1"/>
</dbReference>
<dbReference type="InterPro" id="IPR002481">
    <property type="entry name" value="FUR"/>
</dbReference>
<evidence type="ECO:0000256" key="1">
    <source>
        <dbReference type="ARBA" id="ARBA00007957"/>
    </source>
</evidence>
<dbReference type="PANTHER" id="PTHR33202:SF6">
    <property type="entry name" value="ZINC UPTAKE REGULATION PROTEIN"/>
    <property type="match status" value="1"/>
</dbReference>
<evidence type="ECO:0000313" key="8">
    <source>
        <dbReference type="EMBL" id="HAR53649.1"/>
    </source>
</evidence>
<evidence type="ECO:0000256" key="4">
    <source>
        <dbReference type="ARBA" id="ARBA00023015"/>
    </source>
</evidence>
<evidence type="ECO:0000256" key="3">
    <source>
        <dbReference type="ARBA" id="ARBA00022833"/>
    </source>
</evidence>
<evidence type="ECO:0000256" key="7">
    <source>
        <dbReference type="PIRSR" id="PIRSR602481-1"/>
    </source>
</evidence>
<organism evidence="8 9">
    <name type="scientific">Roseovarius nubinhibens</name>
    <dbReference type="NCBI Taxonomy" id="314263"/>
    <lineage>
        <taxon>Bacteria</taxon>
        <taxon>Pseudomonadati</taxon>
        <taxon>Pseudomonadota</taxon>
        <taxon>Alphaproteobacteria</taxon>
        <taxon>Rhodobacterales</taxon>
        <taxon>Roseobacteraceae</taxon>
        <taxon>Roseovarius</taxon>
    </lineage>
</organism>
<dbReference type="InterPro" id="IPR036390">
    <property type="entry name" value="WH_DNA-bd_sf"/>
</dbReference>
<gene>
    <name evidence="8" type="ORF">DCS45_17500</name>
</gene>
<feature type="binding site" evidence="7">
    <location>
        <position position="154"/>
    </location>
    <ligand>
        <name>Zn(2+)</name>
        <dbReference type="ChEBI" id="CHEBI:29105"/>
    </ligand>
</feature>
<evidence type="ECO:0000256" key="5">
    <source>
        <dbReference type="ARBA" id="ARBA00023125"/>
    </source>
</evidence>
<dbReference type="GO" id="GO:0000976">
    <property type="term" value="F:transcription cis-regulatory region binding"/>
    <property type="evidence" value="ECO:0007669"/>
    <property type="project" value="TreeGrafter"/>
</dbReference>
<name>A0A348WGI7_9RHOB</name>
<reference evidence="8 9" key="1">
    <citation type="journal article" date="2018" name="Nat. Biotechnol.">
        <title>A standardized bacterial taxonomy based on genome phylogeny substantially revises the tree of life.</title>
        <authorList>
            <person name="Parks D.H."/>
            <person name="Chuvochina M."/>
            <person name="Waite D.W."/>
            <person name="Rinke C."/>
            <person name="Skarshewski A."/>
            <person name="Chaumeil P.A."/>
            <person name="Hugenholtz P."/>
        </authorList>
    </citation>
    <scope>NUCLEOTIDE SEQUENCE [LARGE SCALE GENOMIC DNA]</scope>
    <source>
        <strain evidence="8">UBA9169</strain>
    </source>
</reference>
<dbReference type="InterPro" id="IPR043135">
    <property type="entry name" value="Fur_C"/>
</dbReference>
<dbReference type="Gene3D" id="3.30.1490.190">
    <property type="match status" value="1"/>
</dbReference>
<dbReference type="Gene3D" id="1.10.10.10">
    <property type="entry name" value="Winged helix-like DNA-binding domain superfamily/Winged helix DNA-binding domain"/>
    <property type="match status" value="1"/>
</dbReference>
<comment type="cofactor">
    <cofactor evidence="7">
        <name>Zn(2+)</name>
        <dbReference type="ChEBI" id="CHEBI:29105"/>
    </cofactor>
    <text evidence="7">Binds 1 zinc ion per subunit.</text>
</comment>
<dbReference type="GO" id="GO:0008270">
    <property type="term" value="F:zinc ion binding"/>
    <property type="evidence" value="ECO:0007669"/>
    <property type="project" value="TreeGrafter"/>
</dbReference>
<dbReference type="InterPro" id="IPR036388">
    <property type="entry name" value="WH-like_DNA-bd_sf"/>
</dbReference>
<dbReference type="GO" id="GO:1900376">
    <property type="term" value="P:regulation of secondary metabolite biosynthetic process"/>
    <property type="evidence" value="ECO:0007669"/>
    <property type="project" value="TreeGrafter"/>
</dbReference>
<dbReference type="AlphaFoldDB" id="A0A348WGI7"/>
<dbReference type="GO" id="GO:0003700">
    <property type="term" value="F:DNA-binding transcription factor activity"/>
    <property type="evidence" value="ECO:0007669"/>
    <property type="project" value="InterPro"/>
</dbReference>
<dbReference type="EMBL" id="DMVW01000170">
    <property type="protein sequence ID" value="HAR53649.1"/>
    <property type="molecule type" value="Genomic_DNA"/>
</dbReference>
<comment type="similarity">
    <text evidence="1">Belongs to the Fur family.</text>
</comment>
<keyword evidence="4" id="KW-0805">Transcription regulation</keyword>
<dbReference type="Pfam" id="PF01475">
    <property type="entry name" value="FUR"/>
    <property type="match status" value="1"/>
</dbReference>
<feature type="binding site" evidence="7">
    <location>
        <position position="151"/>
    </location>
    <ligand>
        <name>Zn(2+)</name>
        <dbReference type="ChEBI" id="CHEBI:29105"/>
    </ligand>
</feature>
<accession>A0A348WGI7</accession>
<evidence type="ECO:0000256" key="2">
    <source>
        <dbReference type="ARBA" id="ARBA00022491"/>
    </source>
</evidence>
<evidence type="ECO:0000256" key="6">
    <source>
        <dbReference type="ARBA" id="ARBA00023163"/>
    </source>
</evidence>
<keyword evidence="5" id="KW-0238">DNA-binding</keyword>
<dbReference type="GO" id="GO:0045892">
    <property type="term" value="P:negative regulation of DNA-templated transcription"/>
    <property type="evidence" value="ECO:0007669"/>
    <property type="project" value="TreeGrafter"/>
</dbReference>
<evidence type="ECO:0000313" key="9">
    <source>
        <dbReference type="Proteomes" id="UP000264719"/>
    </source>
</evidence>
<protein>
    <submittedName>
        <fullName evidence="8">Fur family transcriptional regulator</fullName>
    </submittedName>
</protein>
<dbReference type="RefSeq" id="WP_339852798.1">
    <property type="nucleotide sequence ID" value="NZ_CAXAXR010000003.1"/>
</dbReference>
<keyword evidence="3 7" id="KW-0862">Zinc</keyword>
<dbReference type="GO" id="GO:0005829">
    <property type="term" value="C:cytosol"/>
    <property type="evidence" value="ECO:0007669"/>
    <property type="project" value="TreeGrafter"/>
</dbReference>